<dbReference type="InterPro" id="IPR016181">
    <property type="entry name" value="Acyl_CoA_acyltransferase"/>
</dbReference>
<dbReference type="InterPro" id="IPR000182">
    <property type="entry name" value="GNAT_dom"/>
</dbReference>
<dbReference type="CDD" id="cd04301">
    <property type="entry name" value="NAT_SF"/>
    <property type="match status" value="1"/>
</dbReference>
<feature type="domain" description="N-acetyltransferase" evidence="1">
    <location>
        <begin position="10"/>
        <end position="158"/>
    </location>
</feature>
<comment type="caution">
    <text evidence="2">The sequence shown here is derived from an EMBL/GenBank/DDBJ whole genome shotgun (WGS) entry which is preliminary data.</text>
</comment>
<evidence type="ECO:0000313" key="3">
    <source>
        <dbReference type="Proteomes" id="UP000323257"/>
    </source>
</evidence>
<gene>
    <name evidence="2" type="ORF">BCM02_108386</name>
</gene>
<organism evidence="2 3">
    <name type="scientific">Paenibacillus methanolicus</name>
    <dbReference type="NCBI Taxonomy" id="582686"/>
    <lineage>
        <taxon>Bacteria</taxon>
        <taxon>Bacillati</taxon>
        <taxon>Bacillota</taxon>
        <taxon>Bacilli</taxon>
        <taxon>Bacillales</taxon>
        <taxon>Paenibacillaceae</taxon>
        <taxon>Paenibacillus</taxon>
    </lineage>
</organism>
<dbReference type="AlphaFoldDB" id="A0A5S5BZW2"/>
<dbReference type="EMBL" id="VNHS01000008">
    <property type="protein sequence ID" value="TYP72731.1"/>
    <property type="molecule type" value="Genomic_DNA"/>
</dbReference>
<dbReference type="PROSITE" id="PS51186">
    <property type="entry name" value="GNAT"/>
    <property type="match status" value="1"/>
</dbReference>
<dbReference type="RefSeq" id="WP_148931334.1">
    <property type="nucleotide sequence ID" value="NZ_VNHS01000008.1"/>
</dbReference>
<evidence type="ECO:0000313" key="2">
    <source>
        <dbReference type="EMBL" id="TYP72731.1"/>
    </source>
</evidence>
<keyword evidence="2" id="KW-0808">Transferase</keyword>
<proteinExistence type="predicted"/>
<reference evidence="2 3" key="1">
    <citation type="submission" date="2019-07" db="EMBL/GenBank/DDBJ databases">
        <title>Genomic Encyclopedia of Type Strains, Phase III (KMG-III): the genomes of soil and plant-associated and newly described type strains.</title>
        <authorList>
            <person name="Whitman W."/>
        </authorList>
    </citation>
    <scope>NUCLEOTIDE SEQUENCE [LARGE SCALE GENOMIC DNA]</scope>
    <source>
        <strain evidence="2 3">BL24</strain>
    </source>
</reference>
<keyword evidence="3" id="KW-1185">Reference proteome</keyword>
<dbReference type="OrthoDB" id="9782266at2"/>
<dbReference type="GO" id="GO:0016747">
    <property type="term" value="F:acyltransferase activity, transferring groups other than amino-acyl groups"/>
    <property type="evidence" value="ECO:0007669"/>
    <property type="project" value="InterPro"/>
</dbReference>
<dbReference type="SUPFAM" id="SSF55729">
    <property type="entry name" value="Acyl-CoA N-acyltransferases (Nat)"/>
    <property type="match status" value="1"/>
</dbReference>
<protein>
    <submittedName>
        <fullName evidence="2">L-amino acid N-acyltransferase YncA</fullName>
    </submittedName>
</protein>
<dbReference type="Pfam" id="PF00583">
    <property type="entry name" value="Acetyltransf_1"/>
    <property type="match status" value="1"/>
</dbReference>
<dbReference type="Proteomes" id="UP000323257">
    <property type="component" value="Unassembled WGS sequence"/>
</dbReference>
<keyword evidence="2" id="KW-0012">Acyltransferase</keyword>
<sequence length="160" mass="18243">MFTLVRSGLDHIAEERGIMNSDPYYNRVSKDKELLTDPEIEEELRQAAIIGAERYLARDAAGTFVGILDFLMRNPRDGYPWLGLLLVRKEEQGRGIGEALLSQYETLMRERGVQAYRLGAIVENEPARRFWTKQGCVETGPARLPDGKDIVIYEKRLDPS</sequence>
<dbReference type="Gene3D" id="3.40.630.30">
    <property type="match status" value="1"/>
</dbReference>
<name>A0A5S5BZW2_9BACL</name>
<evidence type="ECO:0000259" key="1">
    <source>
        <dbReference type="PROSITE" id="PS51186"/>
    </source>
</evidence>
<accession>A0A5S5BZW2</accession>